<dbReference type="PANTHER" id="PTHR28570:SF2">
    <property type="entry name" value="M18 FAMILY AMINOPEPTIDASE 1-RELATED"/>
    <property type="match status" value="1"/>
</dbReference>
<dbReference type="EMBL" id="PGYQ01000001">
    <property type="protein sequence ID" value="PKL72748.1"/>
    <property type="molecule type" value="Genomic_DNA"/>
</dbReference>
<comment type="cofactor">
    <cofactor evidence="1 10">
        <name>Zn(2+)</name>
        <dbReference type="ChEBI" id="CHEBI:29105"/>
    </cofactor>
</comment>
<evidence type="ECO:0000256" key="5">
    <source>
        <dbReference type="ARBA" id="ARBA00022723"/>
    </source>
</evidence>
<dbReference type="GO" id="GO:0008237">
    <property type="term" value="F:metallopeptidase activity"/>
    <property type="evidence" value="ECO:0007669"/>
    <property type="project" value="UniProtKB-KW"/>
</dbReference>
<dbReference type="PANTHER" id="PTHR28570">
    <property type="entry name" value="ASPARTYL AMINOPEPTIDASE"/>
    <property type="match status" value="1"/>
</dbReference>
<dbReference type="PRINTS" id="PR00932">
    <property type="entry name" value="AMINO1PTASE"/>
</dbReference>
<evidence type="ECO:0000256" key="8">
    <source>
        <dbReference type="ARBA" id="ARBA00023049"/>
    </source>
</evidence>
<proteinExistence type="inferred from homology"/>
<dbReference type="GO" id="GO:0006508">
    <property type="term" value="P:proteolysis"/>
    <property type="evidence" value="ECO:0007669"/>
    <property type="project" value="UniProtKB-KW"/>
</dbReference>
<keyword evidence="8 9" id="KW-0482">Metalloprotease</keyword>
<dbReference type="InterPro" id="IPR023358">
    <property type="entry name" value="Peptidase_M18_dom2"/>
</dbReference>
<keyword evidence="5 9" id="KW-0479">Metal-binding</keyword>
<dbReference type="SUPFAM" id="SSF53187">
    <property type="entry name" value="Zn-dependent exopeptidases"/>
    <property type="match status" value="1"/>
</dbReference>
<dbReference type="NCBIfam" id="NF002600">
    <property type="entry name" value="PRK02256.1"/>
    <property type="match status" value="1"/>
</dbReference>
<keyword evidence="7 9" id="KW-0862">Zinc</keyword>
<evidence type="ECO:0000256" key="4">
    <source>
        <dbReference type="ARBA" id="ARBA00022670"/>
    </source>
</evidence>
<comment type="similarity">
    <text evidence="2 9">Belongs to the peptidase M18 family.</text>
</comment>
<evidence type="ECO:0000256" key="7">
    <source>
        <dbReference type="ARBA" id="ARBA00022833"/>
    </source>
</evidence>
<evidence type="ECO:0000313" key="12">
    <source>
        <dbReference type="Proteomes" id="UP000233414"/>
    </source>
</evidence>
<keyword evidence="6 9" id="KW-0378">Hydrolase</keyword>
<evidence type="ECO:0000256" key="3">
    <source>
        <dbReference type="ARBA" id="ARBA00022438"/>
    </source>
</evidence>
<dbReference type="EC" id="3.4.11.-" evidence="10"/>
<reference evidence="11 12" key="1">
    <citation type="journal article" date="2017" name="ISME J.">
        <title>Potential for microbial H2 and metal transformations associated with novel bacteria and archaea in deep terrestrial subsurface sediments.</title>
        <authorList>
            <person name="Hernsdorf A.W."/>
            <person name="Amano Y."/>
            <person name="Miyakawa K."/>
            <person name="Ise K."/>
            <person name="Suzuki Y."/>
            <person name="Anantharaman K."/>
            <person name="Probst A."/>
            <person name="Burstein D."/>
            <person name="Thomas B.C."/>
            <person name="Banfield J.F."/>
        </authorList>
    </citation>
    <scope>NUCLEOTIDE SEQUENCE [LARGE SCALE GENOMIC DNA]</scope>
    <source>
        <strain evidence="11">HGW-Kuenenbacteria-1</strain>
    </source>
</reference>
<keyword evidence="4 9" id="KW-0645">Protease</keyword>
<dbReference type="Pfam" id="PF02127">
    <property type="entry name" value="Peptidase_M18"/>
    <property type="match status" value="1"/>
</dbReference>
<evidence type="ECO:0000256" key="10">
    <source>
        <dbReference type="RuleBase" id="RU004387"/>
    </source>
</evidence>
<protein>
    <recommendedName>
        <fullName evidence="10">M18 family aminopeptidase</fullName>
        <ecNumber evidence="10">3.4.11.-</ecNumber>
    </recommendedName>
</protein>
<dbReference type="GO" id="GO:0004177">
    <property type="term" value="F:aminopeptidase activity"/>
    <property type="evidence" value="ECO:0007669"/>
    <property type="project" value="UniProtKB-KW"/>
</dbReference>
<dbReference type="Proteomes" id="UP000233414">
    <property type="component" value="Unassembled WGS sequence"/>
</dbReference>
<name>A0A2N1UPC5_9BACT</name>
<keyword evidence="3 9" id="KW-0031">Aminopeptidase</keyword>
<evidence type="ECO:0000313" key="11">
    <source>
        <dbReference type="EMBL" id="PKL72748.1"/>
    </source>
</evidence>
<dbReference type="GO" id="GO:0005737">
    <property type="term" value="C:cytoplasm"/>
    <property type="evidence" value="ECO:0007669"/>
    <property type="project" value="UniProtKB-ARBA"/>
</dbReference>
<evidence type="ECO:0000256" key="1">
    <source>
        <dbReference type="ARBA" id="ARBA00001947"/>
    </source>
</evidence>
<evidence type="ECO:0000256" key="2">
    <source>
        <dbReference type="ARBA" id="ARBA00008290"/>
    </source>
</evidence>
<dbReference type="SUPFAM" id="SSF101821">
    <property type="entry name" value="Aminopeptidase/glucanase lid domain"/>
    <property type="match status" value="1"/>
</dbReference>
<evidence type="ECO:0000256" key="9">
    <source>
        <dbReference type="RuleBase" id="RU004386"/>
    </source>
</evidence>
<dbReference type="AlphaFoldDB" id="A0A2N1UPC5"/>
<dbReference type="InterPro" id="IPR001948">
    <property type="entry name" value="Peptidase_M18"/>
</dbReference>
<sequence>MSKKIDYQKLEKQLKLEKKSCWEVWDDKIKKNAFDFAEGYKNFVSEAKTEREAVEEGIKLAKENGFKNIKEIKSLSVGDKVYAVNRDKSLFLAKIGKKGLEKGMKIIMSHIDSPHLDFKVNPLYEEENLVFAKTHYYGGIKKYQWPTVSLALYGVVYLENGKKVNIKIGEKIDEPIFMITDLLPHLDRNVSGGKSEFHEIKGEELNLLLGSLPVNDKKVKEKVKLAILEYLFNKYGIKEEDFVSAEIQAVPSEKARDLGFDRSLISAYGHDDKVCAYSSLMSFLDAKIVDQTQICILIDREEIGSDGNTGSQSLFIENFLLNILKLNKSKSSLEEIYNSYSLSQAISADVTVALDPDYKNFVELKNVCKMGFGLAIEKHTGHGGKYSTSEASAEFLQKLKNIFKQDKNIVYQFSGGLGGKVDQSGGGTIAKYLANRNIDVVDIGVALFNMHAPLEIVSKADIYCAYLGYKAFLIS</sequence>
<dbReference type="GO" id="GO:0008270">
    <property type="term" value="F:zinc ion binding"/>
    <property type="evidence" value="ECO:0007669"/>
    <property type="project" value="InterPro"/>
</dbReference>
<dbReference type="Gene3D" id="3.40.630.10">
    <property type="entry name" value="Zn peptidases"/>
    <property type="match status" value="1"/>
</dbReference>
<dbReference type="Gene3D" id="2.30.250.10">
    <property type="entry name" value="Aminopeptidase i, Domain 2"/>
    <property type="match status" value="1"/>
</dbReference>
<comment type="caution">
    <text evidence="11">The sequence shown here is derived from an EMBL/GenBank/DDBJ whole genome shotgun (WGS) entry which is preliminary data.</text>
</comment>
<accession>A0A2N1UPC5</accession>
<organism evidence="11 12">
    <name type="scientific">Candidatus Kuenenbacteria bacterium HGW-Kuenenbacteria-1</name>
    <dbReference type="NCBI Taxonomy" id="2013812"/>
    <lineage>
        <taxon>Bacteria</taxon>
        <taxon>Candidatus Kueneniibacteriota</taxon>
    </lineage>
</organism>
<evidence type="ECO:0000256" key="6">
    <source>
        <dbReference type="ARBA" id="ARBA00022801"/>
    </source>
</evidence>
<gene>
    <name evidence="11" type="ORF">CVV26_00615</name>
</gene>